<dbReference type="Proteomes" id="UP000290289">
    <property type="component" value="Chromosome 15"/>
</dbReference>
<keyword evidence="4" id="KW-0238">DNA-binding</keyword>
<evidence type="ECO:0000256" key="7">
    <source>
        <dbReference type="SAM" id="MobiDB-lite"/>
    </source>
</evidence>
<evidence type="ECO:0000256" key="4">
    <source>
        <dbReference type="ARBA" id="ARBA00023125"/>
    </source>
</evidence>
<gene>
    <name evidence="9" type="ORF">DVH24_012023</name>
</gene>
<comment type="caution">
    <text evidence="9">The sequence shown here is derived from an EMBL/GenBank/DDBJ whole genome shotgun (WGS) entry which is preliminary data.</text>
</comment>
<comment type="subcellular location">
    <subcellularLocation>
        <location evidence="1">Nucleus</location>
    </subcellularLocation>
</comment>
<dbReference type="GO" id="GO:0005634">
    <property type="term" value="C:nucleus"/>
    <property type="evidence" value="ECO:0007669"/>
    <property type="project" value="UniProtKB-SubCell"/>
</dbReference>
<evidence type="ECO:0000256" key="2">
    <source>
        <dbReference type="ARBA" id="ARBA00009001"/>
    </source>
</evidence>
<dbReference type="GO" id="GO:0003677">
    <property type="term" value="F:DNA binding"/>
    <property type="evidence" value="ECO:0007669"/>
    <property type="project" value="UniProtKB-KW"/>
</dbReference>
<evidence type="ECO:0000256" key="6">
    <source>
        <dbReference type="ARBA" id="ARBA00023242"/>
    </source>
</evidence>
<dbReference type="AlphaFoldDB" id="A0A498HN17"/>
<organism evidence="9 10">
    <name type="scientific">Malus domestica</name>
    <name type="common">Apple</name>
    <name type="synonym">Pyrus malus</name>
    <dbReference type="NCBI Taxonomy" id="3750"/>
    <lineage>
        <taxon>Eukaryota</taxon>
        <taxon>Viridiplantae</taxon>
        <taxon>Streptophyta</taxon>
        <taxon>Embryophyta</taxon>
        <taxon>Tracheophyta</taxon>
        <taxon>Spermatophyta</taxon>
        <taxon>Magnoliopsida</taxon>
        <taxon>eudicotyledons</taxon>
        <taxon>Gunneridae</taxon>
        <taxon>Pentapetalae</taxon>
        <taxon>rosids</taxon>
        <taxon>fabids</taxon>
        <taxon>Rosales</taxon>
        <taxon>Rosaceae</taxon>
        <taxon>Amygdaloideae</taxon>
        <taxon>Maleae</taxon>
        <taxon>Malus</taxon>
    </lineage>
</organism>
<feature type="region of interest" description="Disordered" evidence="7">
    <location>
        <begin position="1"/>
        <end position="42"/>
    </location>
</feature>
<feature type="compositionally biased region" description="Basic and acidic residues" evidence="7">
    <location>
        <begin position="7"/>
        <end position="23"/>
    </location>
</feature>
<comment type="similarity">
    <text evidence="2">Belongs to the transcriptional coactivator PC4 family.</text>
</comment>
<keyword evidence="6" id="KW-0539">Nucleus</keyword>
<feature type="region of interest" description="Disordered" evidence="7">
    <location>
        <begin position="76"/>
        <end position="97"/>
    </location>
</feature>
<evidence type="ECO:0000256" key="3">
    <source>
        <dbReference type="ARBA" id="ARBA00023015"/>
    </source>
</evidence>
<evidence type="ECO:0000313" key="9">
    <source>
        <dbReference type="EMBL" id="RXH72339.1"/>
    </source>
</evidence>
<dbReference type="PANTHER" id="PTHR13215">
    <property type="entry name" value="RNA POLYMERASE II TRANSCRIPTIONAL COACTIVATOR"/>
    <property type="match status" value="1"/>
</dbReference>
<evidence type="ECO:0000256" key="5">
    <source>
        <dbReference type="ARBA" id="ARBA00023163"/>
    </source>
</evidence>
<keyword evidence="5" id="KW-0804">Transcription</keyword>
<dbReference type="STRING" id="3750.A0A498HN17"/>
<dbReference type="Gene3D" id="2.30.31.10">
    <property type="entry name" value="Transcriptional Coactivator Pc4, Chain A"/>
    <property type="match status" value="1"/>
</dbReference>
<dbReference type="Pfam" id="PF02229">
    <property type="entry name" value="PC4"/>
    <property type="match status" value="1"/>
</dbReference>
<proteinExistence type="inferred from homology"/>
<reference evidence="9 10" key="1">
    <citation type="submission" date="2018-10" db="EMBL/GenBank/DDBJ databases">
        <title>A high-quality apple genome assembly.</title>
        <authorList>
            <person name="Hu J."/>
        </authorList>
    </citation>
    <scope>NUCLEOTIDE SEQUENCE [LARGE SCALE GENOMIC DNA]</scope>
    <source>
        <strain evidence="10">cv. HFTH1</strain>
        <tissue evidence="9">Young leaf</tissue>
    </source>
</reference>
<name>A0A498HN17_MALDO</name>
<evidence type="ECO:0000313" key="10">
    <source>
        <dbReference type="Proteomes" id="UP000290289"/>
    </source>
</evidence>
<keyword evidence="10" id="KW-1185">Reference proteome</keyword>
<protein>
    <recommendedName>
        <fullName evidence="8">Transcriptional coactivator p15 (PC4) C-terminal domain-containing protein</fullName>
    </recommendedName>
</protein>
<dbReference type="InterPro" id="IPR003173">
    <property type="entry name" value="PC4_C"/>
</dbReference>
<dbReference type="InterPro" id="IPR045125">
    <property type="entry name" value="Sub1/Tcp4-like"/>
</dbReference>
<accession>A0A498HN17</accession>
<feature type="domain" description="Transcriptional coactivator p15 (PC4) C-terminal" evidence="8">
    <location>
        <begin position="44"/>
        <end position="80"/>
    </location>
</feature>
<dbReference type="InterPro" id="IPR009044">
    <property type="entry name" value="ssDNA-bd_transcriptional_reg"/>
</dbReference>
<evidence type="ECO:0000256" key="1">
    <source>
        <dbReference type="ARBA" id="ARBA00004123"/>
    </source>
</evidence>
<dbReference type="SUPFAM" id="SSF54447">
    <property type="entry name" value="ssDNA-binding transcriptional regulator domain"/>
    <property type="match status" value="1"/>
</dbReference>
<dbReference type="GO" id="GO:0060261">
    <property type="term" value="P:positive regulation of transcription initiation by RNA polymerase II"/>
    <property type="evidence" value="ECO:0007669"/>
    <property type="project" value="InterPro"/>
</dbReference>
<keyword evidence="3" id="KW-0805">Transcription regulation</keyword>
<evidence type="ECO:0000259" key="8">
    <source>
        <dbReference type="Pfam" id="PF02229"/>
    </source>
</evidence>
<dbReference type="GO" id="GO:0003713">
    <property type="term" value="F:transcription coactivator activity"/>
    <property type="evidence" value="ECO:0007669"/>
    <property type="project" value="InterPro"/>
</dbReference>
<dbReference type="EMBL" id="RDQH01000341">
    <property type="protein sequence ID" value="RXH72339.1"/>
    <property type="molecule type" value="Genomic_DNA"/>
</dbReference>
<sequence>MSGRGKRKDEDDHASDRDSEGHPPPKKASKRDSSDDSSDDITVCEISKNRRVSVRNWNGKVGVDIREFYVKDGKQMPGKKEPYFGEGNKSYLEGQGREEGGLGTMLQKEWKADGNGFQNRGFTRALKILTGNILSCHQWNVLRNHVEEIDKAVNET</sequence>